<protein>
    <submittedName>
        <fullName evidence="1">Uncharacterized protein</fullName>
    </submittedName>
</protein>
<evidence type="ECO:0000313" key="2">
    <source>
        <dbReference type="Proteomes" id="UP000426772"/>
    </source>
</evidence>
<organism evidence="1 2">
    <name type="scientific">Pantoea vagans</name>
    <dbReference type="NCBI Taxonomy" id="470934"/>
    <lineage>
        <taxon>Bacteria</taxon>
        <taxon>Pseudomonadati</taxon>
        <taxon>Pseudomonadota</taxon>
        <taxon>Gammaproteobacteria</taxon>
        <taxon>Enterobacterales</taxon>
        <taxon>Erwiniaceae</taxon>
        <taxon>Pantoea</taxon>
    </lineage>
</organism>
<name>A0ABY3LIZ8_9GAMM</name>
<accession>A0ABY3LIZ8</accession>
<gene>
    <name evidence="1" type="ORF">D9O29_05930</name>
</gene>
<evidence type="ECO:0000313" key="1">
    <source>
        <dbReference type="EMBL" id="TXL79805.1"/>
    </source>
</evidence>
<reference evidence="1 2" key="1">
    <citation type="submission" date="2018-10" db="EMBL/GenBank/DDBJ databases">
        <title>Draft genome sequence of Pantoea vagans isolated from corpses of the sugarcane aphid Melanaphis sacchari Zehntner.</title>
        <authorList>
            <person name="Toledo E."/>
            <person name="Pena G."/>
            <person name="Lozano L."/>
        </authorList>
    </citation>
    <scope>NUCLEOTIDE SEQUENCE [LARGE SCALE GENOMIC DNA]</scope>
    <source>
        <strain evidence="1 2">ET-90</strain>
    </source>
</reference>
<dbReference type="Proteomes" id="UP000426772">
    <property type="component" value="Unassembled WGS sequence"/>
</dbReference>
<proteinExistence type="predicted"/>
<comment type="caution">
    <text evidence="1">The sequence shown here is derived from an EMBL/GenBank/DDBJ whole genome shotgun (WGS) entry which is preliminary data.</text>
</comment>
<keyword evidence="2" id="KW-1185">Reference proteome</keyword>
<dbReference type="EMBL" id="RCNL01000002">
    <property type="protein sequence ID" value="TXL79805.1"/>
    <property type="molecule type" value="Genomic_DNA"/>
</dbReference>
<sequence length="79" mass="9114">MHKFPVEHTVAEATIEVRTLRQIPARPASAITETRNAVSCTEQKMKNGHTRSSVRRCFFYLERKCRLMRPRCSSGCSRC</sequence>